<evidence type="ECO:0000259" key="9">
    <source>
        <dbReference type="PROSITE" id="PS51779"/>
    </source>
</evidence>
<accession>A0AA46YKC2</accession>
<keyword evidence="6 8" id="KW-0472">Membrane</keyword>
<feature type="transmembrane region" description="Helical" evidence="8">
    <location>
        <begin position="23"/>
        <end position="44"/>
    </location>
</feature>
<dbReference type="GO" id="GO:0051301">
    <property type="term" value="P:cell division"/>
    <property type="evidence" value="ECO:0007669"/>
    <property type="project" value="UniProtKB-KW"/>
</dbReference>
<evidence type="ECO:0000256" key="6">
    <source>
        <dbReference type="ARBA" id="ARBA00023136"/>
    </source>
</evidence>
<dbReference type="InterPro" id="IPR005548">
    <property type="entry name" value="Cell_div_FtsQ/DivIB_C"/>
</dbReference>
<keyword evidence="5 8" id="KW-1133">Transmembrane helix</keyword>
<evidence type="ECO:0000256" key="2">
    <source>
        <dbReference type="ARBA" id="ARBA00022475"/>
    </source>
</evidence>
<dbReference type="InterPro" id="IPR034746">
    <property type="entry name" value="POTRA"/>
</dbReference>
<dbReference type="PANTHER" id="PTHR37820:SF1">
    <property type="entry name" value="CELL DIVISION PROTEIN FTSQ"/>
    <property type="match status" value="1"/>
</dbReference>
<protein>
    <submittedName>
        <fullName evidence="10">FtsQ-type POTRA domain-containing protein</fullName>
    </submittedName>
</protein>
<dbReference type="GO" id="GO:0005886">
    <property type="term" value="C:plasma membrane"/>
    <property type="evidence" value="ECO:0007669"/>
    <property type="project" value="TreeGrafter"/>
</dbReference>
<evidence type="ECO:0000313" key="10">
    <source>
        <dbReference type="EMBL" id="UYM05352.1"/>
    </source>
</evidence>
<dbReference type="PROSITE" id="PS51779">
    <property type="entry name" value="POTRA"/>
    <property type="match status" value="1"/>
</dbReference>
<feature type="domain" description="POTRA" evidence="9">
    <location>
        <begin position="49"/>
        <end position="117"/>
    </location>
</feature>
<sequence length="243" mass="26328">MAGPHEGGQRFRRRRWHTRGRRLLPYLIGLGLAALVGVLAWVVFVSPVLGVHDVQVEGAKSVSEENVLRQADIDSGTPLATLDTDAIANRIEELPRVAEVSVQRTWPRGVTVDVRERATVAIVDDDGVLRGVDETGAAYRSYDKRPQGVPLISLDSGVGDDEQTVLAEAARVVGALDDDLADRVRDIEAASIDSIDLVLRNGDRIRWGSAEESERKQAVLEALLDTPASVYDVTVPEHPATSG</sequence>
<dbReference type="Gene3D" id="3.10.20.310">
    <property type="entry name" value="membrane protein fhac"/>
    <property type="match status" value="1"/>
</dbReference>
<evidence type="ECO:0000256" key="8">
    <source>
        <dbReference type="SAM" id="Phobius"/>
    </source>
</evidence>
<dbReference type="InterPro" id="IPR050487">
    <property type="entry name" value="FtsQ_DivIB"/>
</dbReference>
<name>A0AA46YKC2_9ACTN</name>
<keyword evidence="2" id="KW-1003">Cell membrane</keyword>
<dbReference type="KEGG" id="sgrg:L0C25_23050"/>
<evidence type="ECO:0000256" key="4">
    <source>
        <dbReference type="ARBA" id="ARBA00022692"/>
    </source>
</evidence>
<organism evidence="10 11">
    <name type="scientific">Solicola gregarius</name>
    <dbReference type="NCBI Taxonomy" id="2908642"/>
    <lineage>
        <taxon>Bacteria</taxon>
        <taxon>Bacillati</taxon>
        <taxon>Actinomycetota</taxon>
        <taxon>Actinomycetes</taxon>
        <taxon>Propionibacteriales</taxon>
        <taxon>Nocardioidaceae</taxon>
        <taxon>Solicola</taxon>
    </lineage>
</organism>
<evidence type="ECO:0000256" key="3">
    <source>
        <dbReference type="ARBA" id="ARBA00022618"/>
    </source>
</evidence>
<evidence type="ECO:0000256" key="1">
    <source>
        <dbReference type="ARBA" id="ARBA00004370"/>
    </source>
</evidence>
<dbReference type="Pfam" id="PF03799">
    <property type="entry name" value="FtsQ_DivIB_C"/>
    <property type="match status" value="1"/>
</dbReference>
<dbReference type="Pfam" id="PF08478">
    <property type="entry name" value="POTRA_1"/>
    <property type="match status" value="1"/>
</dbReference>
<dbReference type="Proteomes" id="UP001164390">
    <property type="component" value="Chromosome"/>
</dbReference>
<proteinExistence type="predicted"/>
<evidence type="ECO:0000256" key="5">
    <source>
        <dbReference type="ARBA" id="ARBA00022989"/>
    </source>
</evidence>
<keyword evidence="7" id="KW-0131">Cell cycle</keyword>
<dbReference type="EMBL" id="CP094970">
    <property type="protein sequence ID" value="UYM05352.1"/>
    <property type="molecule type" value="Genomic_DNA"/>
</dbReference>
<keyword evidence="4 8" id="KW-0812">Transmembrane</keyword>
<dbReference type="AlphaFoldDB" id="A0AA46YKC2"/>
<dbReference type="InterPro" id="IPR013685">
    <property type="entry name" value="POTRA_FtsQ_type"/>
</dbReference>
<gene>
    <name evidence="10" type="ORF">L0C25_23050</name>
</gene>
<evidence type="ECO:0000313" key="11">
    <source>
        <dbReference type="Proteomes" id="UP001164390"/>
    </source>
</evidence>
<keyword evidence="3" id="KW-0132">Cell division</keyword>
<evidence type="ECO:0000256" key="7">
    <source>
        <dbReference type="ARBA" id="ARBA00023306"/>
    </source>
</evidence>
<dbReference type="RefSeq" id="WP_271634173.1">
    <property type="nucleotide sequence ID" value="NZ_CP094970.1"/>
</dbReference>
<comment type="subcellular location">
    <subcellularLocation>
        <location evidence="1">Membrane</location>
    </subcellularLocation>
</comment>
<reference evidence="10" key="1">
    <citation type="submission" date="2022-01" db="EMBL/GenBank/DDBJ databases">
        <title>Nocardioidaceae gen. sp. A5X3R13.</title>
        <authorList>
            <person name="Lopez Marin M.A."/>
            <person name="Uhlik O."/>
        </authorList>
    </citation>
    <scope>NUCLEOTIDE SEQUENCE</scope>
    <source>
        <strain evidence="10">A5X3R13</strain>
    </source>
</reference>
<keyword evidence="11" id="KW-1185">Reference proteome</keyword>
<dbReference type="PANTHER" id="PTHR37820">
    <property type="entry name" value="CELL DIVISION PROTEIN DIVIB"/>
    <property type="match status" value="1"/>
</dbReference>